<protein>
    <submittedName>
        <fullName evidence="3">Uncharacterized protein</fullName>
    </submittedName>
</protein>
<evidence type="ECO:0000256" key="2">
    <source>
        <dbReference type="SAM" id="Phobius"/>
    </source>
</evidence>
<comment type="caution">
    <text evidence="3">The sequence shown here is derived from an EMBL/GenBank/DDBJ whole genome shotgun (WGS) entry which is preliminary data.</text>
</comment>
<keyword evidence="4" id="KW-1185">Reference proteome</keyword>
<keyword evidence="2" id="KW-0472">Membrane</keyword>
<gene>
    <name evidence="3" type="ORF">EVOR1521_LOCUS27866</name>
</gene>
<dbReference type="AlphaFoldDB" id="A0AA36NG26"/>
<sequence length="319" mass="34985">MAVIPAGVSGTGLGLLQAAKQRLGSGAFDAVILIVLCLILVGFLASAAVWLHKKEDEPVPTPTLSAADFVKFTAQRPQTRLPPRTSASSSGNEEAKPTGPKRAQEWRPTLTEAKDVKRRLVVSLRPPIIGEAQQTTWHVLEGGLNIFSLRADEYEEGGLLVESSRGVVASVRTQELHSSDWKPPEIFTQTGEVFAEIQEERLFGANMLLPDQIANLGRRFVAKDPQGRTLLRLSGTLEDRRMQIMDAMGYVACNVSQGEHPQEKILDLEEHVDGECSSFACSSVPRSYDWWPKRRAGKPSATEHLGSATSRRAKEKKPP</sequence>
<proteinExistence type="predicted"/>
<reference evidence="3" key="1">
    <citation type="submission" date="2023-08" db="EMBL/GenBank/DDBJ databases">
        <authorList>
            <person name="Chen Y."/>
            <person name="Shah S."/>
            <person name="Dougan E. K."/>
            <person name="Thang M."/>
            <person name="Chan C."/>
        </authorList>
    </citation>
    <scope>NUCLEOTIDE SEQUENCE</scope>
</reference>
<name>A0AA36NG26_9DINO</name>
<feature type="region of interest" description="Disordered" evidence="1">
    <location>
        <begin position="289"/>
        <end position="319"/>
    </location>
</feature>
<evidence type="ECO:0000313" key="4">
    <source>
        <dbReference type="Proteomes" id="UP001178507"/>
    </source>
</evidence>
<dbReference type="EMBL" id="CAUJNA010003598">
    <property type="protein sequence ID" value="CAJ1405727.1"/>
    <property type="molecule type" value="Genomic_DNA"/>
</dbReference>
<evidence type="ECO:0000313" key="3">
    <source>
        <dbReference type="EMBL" id="CAJ1405727.1"/>
    </source>
</evidence>
<evidence type="ECO:0000256" key="1">
    <source>
        <dbReference type="SAM" id="MobiDB-lite"/>
    </source>
</evidence>
<dbReference type="Proteomes" id="UP001178507">
    <property type="component" value="Unassembled WGS sequence"/>
</dbReference>
<organism evidence="3 4">
    <name type="scientific">Effrenium voratum</name>
    <dbReference type="NCBI Taxonomy" id="2562239"/>
    <lineage>
        <taxon>Eukaryota</taxon>
        <taxon>Sar</taxon>
        <taxon>Alveolata</taxon>
        <taxon>Dinophyceae</taxon>
        <taxon>Suessiales</taxon>
        <taxon>Symbiodiniaceae</taxon>
        <taxon>Effrenium</taxon>
    </lineage>
</organism>
<accession>A0AA36NG26</accession>
<keyword evidence="2" id="KW-0812">Transmembrane</keyword>
<keyword evidence="2" id="KW-1133">Transmembrane helix</keyword>
<feature type="transmembrane region" description="Helical" evidence="2">
    <location>
        <begin position="28"/>
        <end position="51"/>
    </location>
</feature>
<feature type="region of interest" description="Disordered" evidence="1">
    <location>
        <begin position="77"/>
        <end position="109"/>
    </location>
</feature>